<dbReference type="AlphaFoldDB" id="A0A1H3QT57"/>
<dbReference type="EMBL" id="FNOK01000049">
    <property type="protein sequence ID" value="SDZ16178.1"/>
    <property type="molecule type" value="Genomic_DNA"/>
</dbReference>
<dbReference type="STRING" id="418495.SAMN05216215_104946"/>
<evidence type="ECO:0000256" key="1">
    <source>
        <dbReference type="SAM" id="SignalP"/>
    </source>
</evidence>
<evidence type="ECO:0000313" key="2">
    <source>
        <dbReference type="EMBL" id="SDZ16178.1"/>
    </source>
</evidence>
<name>A0A1H3QT57_9PSEU</name>
<proteinExistence type="predicted"/>
<accession>A0A1H3QT57</accession>
<feature type="chain" id="PRO_5011633337" description="Ricin-type beta-trefoil lectin domain-containing protein" evidence="1">
    <location>
        <begin position="33"/>
        <end position="252"/>
    </location>
</feature>
<organism evidence="2 3">
    <name type="scientific">Saccharopolyspora shandongensis</name>
    <dbReference type="NCBI Taxonomy" id="418495"/>
    <lineage>
        <taxon>Bacteria</taxon>
        <taxon>Bacillati</taxon>
        <taxon>Actinomycetota</taxon>
        <taxon>Actinomycetes</taxon>
        <taxon>Pseudonocardiales</taxon>
        <taxon>Pseudonocardiaceae</taxon>
        <taxon>Saccharopolyspora</taxon>
    </lineage>
</organism>
<keyword evidence="1" id="KW-0732">Signal</keyword>
<protein>
    <recommendedName>
        <fullName evidence="4">Ricin-type beta-trefoil lectin domain-containing protein</fullName>
    </recommendedName>
</protein>
<dbReference type="Proteomes" id="UP000199529">
    <property type="component" value="Unassembled WGS sequence"/>
</dbReference>
<keyword evidence="3" id="KW-1185">Reference proteome</keyword>
<sequence>MPVKRALKSWRSAVVAVLSLSALTLTATPAMASGDRYVNLHQCVYSNSSFLYTNVLSNTPNTPFNTGTNISETRDTAVQCGPAAAGWRLDPPNVAVQSLDRVRGRYLNLHQCVYSNGSFLYTNVLSNTPNTPFNTGTNISYTPDSAVNCGPAAVGWRLDSANVAVQSLDLAAHRYLNLHQCVYSNGSFLYTNVLSNTPNAPFNTGTNVSDTRDTVARCGPAAAGWRLDPANVAVLSLDLAPGMLRNFAGGVR</sequence>
<evidence type="ECO:0008006" key="4">
    <source>
        <dbReference type="Google" id="ProtNLM"/>
    </source>
</evidence>
<gene>
    <name evidence="2" type="ORF">SAMN05216215_104946</name>
</gene>
<feature type="signal peptide" evidence="1">
    <location>
        <begin position="1"/>
        <end position="32"/>
    </location>
</feature>
<reference evidence="3" key="1">
    <citation type="submission" date="2016-10" db="EMBL/GenBank/DDBJ databases">
        <authorList>
            <person name="Varghese N."/>
            <person name="Submissions S."/>
        </authorList>
    </citation>
    <scope>NUCLEOTIDE SEQUENCE [LARGE SCALE GENOMIC DNA]</scope>
    <source>
        <strain evidence="3">CGMCC 4.3530</strain>
    </source>
</reference>
<evidence type="ECO:0000313" key="3">
    <source>
        <dbReference type="Proteomes" id="UP000199529"/>
    </source>
</evidence>